<dbReference type="Pfam" id="PF00528">
    <property type="entry name" value="BPD_transp_1"/>
    <property type="match status" value="1"/>
</dbReference>
<evidence type="ECO:0000256" key="3">
    <source>
        <dbReference type="ARBA" id="ARBA00022475"/>
    </source>
</evidence>
<name>A0ABT1LUS9_9MICC</name>
<protein>
    <submittedName>
        <fullName evidence="10">Carbohydrate ABC transporter permease</fullName>
    </submittedName>
</protein>
<keyword evidence="6 7" id="KW-0472">Membrane</keyword>
<accession>A0ABT1LUS9</accession>
<feature type="transmembrane region" description="Helical" evidence="7">
    <location>
        <begin position="99"/>
        <end position="126"/>
    </location>
</feature>
<keyword evidence="5 7" id="KW-1133">Transmembrane helix</keyword>
<evidence type="ECO:0000313" key="10">
    <source>
        <dbReference type="EMBL" id="MCP9001761.1"/>
    </source>
</evidence>
<proteinExistence type="inferred from homology"/>
<evidence type="ECO:0000256" key="8">
    <source>
        <dbReference type="SAM" id="MobiDB-lite"/>
    </source>
</evidence>
<evidence type="ECO:0000256" key="1">
    <source>
        <dbReference type="ARBA" id="ARBA00004651"/>
    </source>
</evidence>
<evidence type="ECO:0000256" key="7">
    <source>
        <dbReference type="RuleBase" id="RU363032"/>
    </source>
</evidence>
<dbReference type="InterPro" id="IPR050901">
    <property type="entry name" value="BP-dep_ABC_trans_perm"/>
</dbReference>
<dbReference type="InterPro" id="IPR035906">
    <property type="entry name" value="MetI-like_sf"/>
</dbReference>
<sequence length="305" mass="33607">MTVLSENTENTENTETQTSAGQPRQSLPVRRPKKPLGTRAYKVFRVAALIAVVLFLVAPLFWMLLASLKTNVDIYDTAKSFIFSPTFENYANVLQRNNYFVFIFNSFWVAFVSTALSLVLGVPAAYAMSRFTMHRSALVVLMARVIPGVSLLVPWYYVFSNLKMVGGFEVLILSHMFVALPLIVYIMMSYFDSLPLELEESAQVDGLTPIGAFQRITLPLSVAGMATAGILSFIFSWNNFMFALVLSGSKTKTLPVAIFDFVSYASIDWGGLMAAATVVTIPIMIIALFTQKYIVSGMTAGATKG</sequence>
<dbReference type="CDD" id="cd06261">
    <property type="entry name" value="TM_PBP2"/>
    <property type="match status" value="1"/>
</dbReference>
<feature type="transmembrane region" description="Helical" evidence="7">
    <location>
        <begin position="170"/>
        <end position="191"/>
    </location>
</feature>
<dbReference type="PANTHER" id="PTHR32243:SF18">
    <property type="entry name" value="INNER MEMBRANE ABC TRANSPORTER PERMEASE PROTEIN YCJP"/>
    <property type="match status" value="1"/>
</dbReference>
<dbReference type="PROSITE" id="PS50928">
    <property type="entry name" value="ABC_TM1"/>
    <property type="match status" value="1"/>
</dbReference>
<dbReference type="Proteomes" id="UP001524318">
    <property type="component" value="Unassembled WGS sequence"/>
</dbReference>
<feature type="transmembrane region" description="Helical" evidence="7">
    <location>
        <begin position="43"/>
        <end position="65"/>
    </location>
</feature>
<dbReference type="PANTHER" id="PTHR32243">
    <property type="entry name" value="MALTOSE TRANSPORT SYSTEM PERMEASE-RELATED"/>
    <property type="match status" value="1"/>
</dbReference>
<dbReference type="SUPFAM" id="SSF161098">
    <property type="entry name" value="MetI-like"/>
    <property type="match status" value="1"/>
</dbReference>
<keyword evidence="3" id="KW-1003">Cell membrane</keyword>
<feature type="region of interest" description="Disordered" evidence="8">
    <location>
        <begin position="1"/>
        <end position="32"/>
    </location>
</feature>
<feature type="transmembrane region" description="Helical" evidence="7">
    <location>
        <begin position="269"/>
        <end position="289"/>
    </location>
</feature>
<dbReference type="RefSeq" id="WP_254752724.1">
    <property type="nucleotide sequence ID" value="NZ_JANCLV010000019.1"/>
</dbReference>
<keyword evidence="11" id="KW-1185">Reference proteome</keyword>
<gene>
    <name evidence="10" type="ORF">NFC73_18815</name>
</gene>
<evidence type="ECO:0000256" key="5">
    <source>
        <dbReference type="ARBA" id="ARBA00022989"/>
    </source>
</evidence>
<comment type="caution">
    <text evidence="10">The sequence shown here is derived from an EMBL/GenBank/DDBJ whole genome shotgun (WGS) entry which is preliminary data.</text>
</comment>
<evidence type="ECO:0000256" key="4">
    <source>
        <dbReference type="ARBA" id="ARBA00022692"/>
    </source>
</evidence>
<evidence type="ECO:0000256" key="2">
    <source>
        <dbReference type="ARBA" id="ARBA00022448"/>
    </source>
</evidence>
<evidence type="ECO:0000259" key="9">
    <source>
        <dbReference type="PROSITE" id="PS50928"/>
    </source>
</evidence>
<dbReference type="InterPro" id="IPR000515">
    <property type="entry name" value="MetI-like"/>
</dbReference>
<feature type="domain" description="ABC transmembrane type-1" evidence="9">
    <location>
        <begin position="103"/>
        <end position="290"/>
    </location>
</feature>
<comment type="similarity">
    <text evidence="7">Belongs to the binding-protein-dependent transport system permease family.</text>
</comment>
<organism evidence="10 11">
    <name type="scientific">Pseudarthrobacter humi</name>
    <dbReference type="NCBI Taxonomy" id="2952523"/>
    <lineage>
        <taxon>Bacteria</taxon>
        <taxon>Bacillati</taxon>
        <taxon>Actinomycetota</taxon>
        <taxon>Actinomycetes</taxon>
        <taxon>Micrococcales</taxon>
        <taxon>Micrococcaceae</taxon>
        <taxon>Pseudarthrobacter</taxon>
    </lineage>
</organism>
<comment type="subcellular location">
    <subcellularLocation>
        <location evidence="1 7">Cell membrane</location>
        <topology evidence="1 7">Multi-pass membrane protein</topology>
    </subcellularLocation>
</comment>
<feature type="transmembrane region" description="Helical" evidence="7">
    <location>
        <begin position="138"/>
        <end position="158"/>
    </location>
</feature>
<evidence type="ECO:0000256" key="6">
    <source>
        <dbReference type="ARBA" id="ARBA00023136"/>
    </source>
</evidence>
<keyword evidence="2 7" id="KW-0813">Transport</keyword>
<dbReference type="EMBL" id="JANCLV010000019">
    <property type="protein sequence ID" value="MCP9001761.1"/>
    <property type="molecule type" value="Genomic_DNA"/>
</dbReference>
<feature type="transmembrane region" description="Helical" evidence="7">
    <location>
        <begin position="216"/>
        <end position="237"/>
    </location>
</feature>
<reference evidence="10 11" key="1">
    <citation type="submission" date="2022-06" db="EMBL/GenBank/DDBJ databases">
        <title>Pseudarthrobacter sp. strain RMG13 Genome sequencing and assembly.</title>
        <authorList>
            <person name="Kim I."/>
        </authorList>
    </citation>
    <scope>NUCLEOTIDE SEQUENCE [LARGE SCALE GENOMIC DNA]</scope>
    <source>
        <strain evidence="10 11">RMG13</strain>
    </source>
</reference>
<feature type="compositionally biased region" description="Low complexity" evidence="8">
    <location>
        <begin position="1"/>
        <end position="16"/>
    </location>
</feature>
<evidence type="ECO:0000313" key="11">
    <source>
        <dbReference type="Proteomes" id="UP001524318"/>
    </source>
</evidence>
<keyword evidence="4 7" id="KW-0812">Transmembrane</keyword>
<dbReference type="Gene3D" id="1.10.3720.10">
    <property type="entry name" value="MetI-like"/>
    <property type="match status" value="1"/>
</dbReference>